<proteinExistence type="predicted"/>
<accession>A0A840AX33</accession>
<organism evidence="1 2">
    <name type="scientific">Sphingorhabdus rigui</name>
    <dbReference type="NCBI Taxonomy" id="1282858"/>
    <lineage>
        <taxon>Bacteria</taxon>
        <taxon>Pseudomonadati</taxon>
        <taxon>Pseudomonadota</taxon>
        <taxon>Alphaproteobacteria</taxon>
        <taxon>Sphingomonadales</taxon>
        <taxon>Sphingomonadaceae</taxon>
        <taxon>Sphingorhabdus</taxon>
    </lineage>
</organism>
<dbReference type="EMBL" id="JACIEA010000001">
    <property type="protein sequence ID" value="MBB3942171.1"/>
    <property type="molecule type" value="Genomic_DNA"/>
</dbReference>
<evidence type="ECO:0000313" key="2">
    <source>
        <dbReference type="Proteomes" id="UP000581447"/>
    </source>
</evidence>
<name>A0A840AX33_9SPHN</name>
<evidence type="ECO:0000313" key="1">
    <source>
        <dbReference type="EMBL" id="MBB3942171.1"/>
    </source>
</evidence>
<dbReference type="Proteomes" id="UP000581447">
    <property type="component" value="Unassembled WGS sequence"/>
</dbReference>
<gene>
    <name evidence="1" type="ORF">GGR91_000393</name>
</gene>
<reference evidence="1 2" key="1">
    <citation type="submission" date="2020-08" db="EMBL/GenBank/DDBJ databases">
        <title>Genomic Encyclopedia of Type Strains, Phase IV (KMG-IV): sequencing the most valuable type-strain genomes for metagenomic binning, comparative biology and taxonomic classification.</title>
        <authorList>
            <person name="Goeker M."/>
        </authorList>
    </citation>
    <scope>NUCLEOTIDE SEQUENCE [LARGE SCALE GENOMIC DNA]</scope>
    <source>
        <strain evidence="1 2">DSM 29050</strain>
    </source>
</reference>
<sequence>MLLCVNKWIAVDWQSGRVAFGYKISGPGELRGFFVR</sequence>
<keyword evidence="2" id="KW-1185">Reference proteome</keyword>
<protein>
    <submittedName>
        <fullName evidence="1">Uncharacterized protein</fullName>
    </submittedName>
</protein>
<dbReference type="AlphaFoldDB" id="A0A840AX33"/>
<comment type="caution">
    <text evidence="1">The sequence shown here is derived from an EMBL/GenBank/DDBJ whole genome shotgun (WGS) entry which is preliminary data.</text>
</comment>